<reference evidence="1 2" key="1">
    <citation type="submission" date="2018-04" db="EMBL/GenBank/DDBJ databases">
        <title>Chryseobacterium oncorhynchi 701B-08T from rainbow trout, and Chryseobacterium viscerum 687B-08T from diseased fish.</title>
        <authorList>
            <person name="Jeong J.-J."/>
            <person name="Lee Y.J."/>
            <person name="Pathiraja D."/>
            <person name="Park B."/>
            <person name="Choi I.-G."/>
            <person name="Kim K.D."/>
        </authorList>
    </citation>
    <scope>NUCLEOTIDE SEQUENCE [LARGE SCALE GENOMIC DNA]</scope>
    <source>
        <strain evidence="1 2">687B-08</strain>
    </source>
</reference>
<evidence type="ECO:0000313" key="2">
    <source>
        <dbReference type="Proteomes" id="UP000236413"/>
    </source>
</evidence>
<evidence type="ECO:0000313" key="1">
    <source>
        <dbReference type="EMBL" id="PWN59008.1"/>
    </source>
</evidence>
<gene>
    <name evidence="1" type="ORF">C1634_020560</name>
</gene>
<comment type="caution">
    <text evidence="1">The sequence shown here is derived from an EMBL/GenBank/DDBJ whole genome shotgun (WGS) entry which is preliminary data.</text>
</comment>
<sequence length="211" mass="24847">MNNEKLLNQLENQENIAKENAEAILKNTNSKIFKSLFEFWQGLNRELALEEMFLEFKENISKFWINPKFNKDLNQSFNMILFSHSGVYGGGLEAFALNFQNDSNDFPRLETMDSRIEYLENISSLEAFTIFPLNEFTMKIQGEENNFDDWDDLMTMYTLYEATAHILAYKVFSKTNQENIFQLSFRIEKPFYLTISEHDSGSPDKIIYLIE</sequence>
<dbReference type="RefSeq" id="WP_109739059.1">
    <property type="nucleotide sequence ID" value="NZ_PPEG02000009.1"/>
</dbReference>
<protein>
    <submittedName>
        <fullName evidence="1">Uncharacterized protein</fullName>
    </submittedName>
</protein>
<proteinExistence type="predicted"/>
<organism evidence="1 2">
    <name type="scientific">Chryseobacterium viscerum</name>
    <dbReference type="NCBI Taxonomy" id="1037377"/>
    <lineage>
        <taxon>Bacteria</taxon>
        <taxon>Pseudomonadati</taxon>
        <taxon>Bacteroidota</taxon>
        <taxon>Flavobacteriia</taxon>
        <taxon>Flavobacteriales</taxon>
        <taxon>Weeksellaceae</taxon>
        <taxon>Chryseobacterium group</taxon>
        <taxon>Chryseobacterium</taxon>
    </lineage>
</organism>
<accession>A0A316WIN4</accession>
<dbReference type="AlphaFoldDB" id="A0A316WIN4"/>
<name>A0A316WIN4_9FLAO</name>
<dbReference type="Proteomes" id="UP000236413">
    <property type="component" value="Unassembled WGS sequence"/>
</dbReference>
<dbReference type="EMBL" id="PPEG02000009">
    <property type="protein sequence ID" value="PWN59008.1"/>
    <property type="molecule type" value="Genomic_DNA"/>
</dbReference>